<dbReference type="InterPro" id="IPR002347">
    <property type="entry name" value="SDR_fam"/>
</dbReference>
<dbReference type="Gene3D" id="3.40.50.720">
    <property type="entry name" value="NAD(P)-binding Rossmann-like Domain"/>
    <property type="match status" value="1"/>
</dbReference>
<dbReference type="SUPFAM" id="SSF51735">
    <property type="entry name" value="NAD(P)-binding Rossmann-fold domains"/>
    <property type="match status" value="1"/>
</dbReference>
<dbReference type="PANTHER" id="PTHR43313:SF1">
    <property type="entry name" value="3BETA-HYDROXYSTEROID DEHYDROGENASE DHS-16"/>
    <property type="match status" value="1"/>
</dbReference>
<feature type="chain" id="PRO_5040977426" description="NAD(P)-binding protein" evidence="2">
    <location>
        <begin position="31"/>
        <end position="334"/>
    </location>
</feature>
<name>A0A9W7KTK2_9STRA</name>
<protein>
    <recommendedName>
        <fullName evidence="5">NAD(P)-binding protein</fullName>
    </recommendedName>
</protein>
<evidence type="ECO:0008006" key="5">
    <source>
        <dbReference type="Google" id="ProtNLM"/>
    </source>
</evidence>
<dbReference type="AlphaFoldDB" id="A0A9W7KTK2"/>
<sequence>MILPSSRSLLPIYFLLLHWGISTLFHRSKPYPPPTPSTSCILITGTSSGIGHHAALHLTKLGYHVFAGVRKIEDAKKLSSDYEEILRLRGEEVVRGGGVLMPVMLDVEDEQMIDGVVEEIEHLCKPPRHLTTLINNAGIQQITPLEQTSLSSLQKTFSINTFSPIILVQKFLPLLRKSPTKRIVNIGSISSYITPPFYGIYGASKSAFESVNDALRVELREWNISVSLLLPGSIDTPIEKKMVGQAKLVIENDKEEQLYAARMFRMSHALDYIYDYPPLKALAFSDVEETTKAIVDAVESGRPKTKYMVGMDAWFYGYLVFVPDRIVDWFMSFL</sequence>
<evidence type="ECO:0000313" key="3">
    <source>
        <dbReference type="EMBL" id="GMI10835.1"/>
    </source>
</evidence>
<gene>
    <name evidence="3" type="ORF">TrLO_g15784</name>
</gene>
<feature type="signal peptide" evidence="2">
    <location>
        <begin position="1"/>
        <end position="30"/>
    </location>
</feature>
<evidence type="ECO:0000313" key="4">
    <source>
        <dbReference type="Proteomes" id="UP001165122"/>
    </source>
</evidence>
<dbReference type="Proteomes" id="UP001165122">
    <property type="component" value="Unassembled WGS sequence"/>
</dbReference>
<dbReference type="PANTHER" id="PTHR43313">
    <property type="entry name" value="SHORT-CHAIN DEHYDROGENASE/REDUCTASE FAMILY 9C"/>
    <property type="match status" value="1"/>
</dbReference>
<dbReference type="PRINTS" id="PR00080">
    <property type="entry name" value="SDRFAMILY"/>
</dbReference>
<organism evidence="3 4">
    <name type="scientific">Triparma laevis f. longispina</name>
    <dbReference type="NCBI Taxonomy" id="1714387"/>
    <lineage>
        <taxon>Eukaryota</taxon>
        <taxon>Sar</taxon>
        <taxon>Stramenopiles</taxon>
        <taxon>Ochrophyta</taxon>
        <taxon>Bolidophyceae</taxon>
        <taxon>Parmales</taxon>
        <taxon>Triparmaceae</taxon>
        <taxon>Triparma</taxon>
    </lineage>
</organism>
<keyword evidence="4" id="KW-1185">Reference proteome</keyword>
<reference evidence="4" key="1">
    <citation type="journal article" date="2023" name="Commun. Biol.">
        <title>Genome analysis of Parmales, the sister group of diatoms, reveals the evolutionary specialization of diatoms from phago-mixotrophs to photoautotrophs.</title>
        <authorList>
            <person name="Ban H."/>
            <person name="Sato S."/>
            <person name="Yoshikawa S."/>
            <person name="Yamada K."/>
            <person name="Nakamura Y."/>
            <person name="Ichinomiya M."/>
            <person name="Sato N."/>
            <person name="Blanc-Mathieu R."/>
            <person name="Endo H."/>
            <person name="Kuwata A."/>
            <person name="Ogata H."/>
        </authorList>
    </citation>
    <scope>NUCLEOTIDE SEQUENCE [LARGE SCALE GENOMIC DNA]</scope>
    <source>
        <strain evidence="4">NIES 3700</strain>
    </source>
</reference>
<dbReference type="GO" id="GO:0008202">
    <property type="term" value="P:steroid metabolic process"/>
    <property type="evidence" value="ECO:0007669"/>
    <property type="project" value="TreeGrafter"/>
</dbReference>
<comment type="similarity">
    <text evidence="1">Belongs to the short-chain dehydrogenases/reductases (SDR) family.</text>
</comment>
<keyword evidence="2" id="KW-0732">Signal</keyword>
<proteinExistence type="inferred from homology"/>
<comment type="caution">
    <text evidence="3">The sequence shown here is derived from an EMBL/GenBank/DDBJ whole genome shotgun (WGS) entry which is preliminary data.</text>
</comment>
<dbReference type="EMBL" id="BRXW01000153">
    <property type="protein sequence ID" value="GMI10835.1"/>
    <property type="molecule type" value="Genomic_DNA"/>
</dbReference>
<evidence type="ECO:0000256" key="1">
    <source>
        <dbReference type="RuleBase" id="RU000363"/>
    </source>
</evidence>
<dbReference type="InterPro" id="IPR036291">
    <property type="entry name" value="NAD(P)-bd_dom_sf"/>
</dbReference>
<accession>A0A9W7KTK2</accession>
<evidence type="ECO:0000256" key="2">
    <source>
        <dbReference type="SAM" id="SignalP"/>
    </source>
</evidence>
<dbReference type="OrthoDB" id="1274115at2759"/>
<dbReference type="Pfam" id="PF00106">
    <property type="entry name" value="adh_short"/>
    <property type="match status" value="1"/>
</dbReference>
<dbReference type="PRINTS" id="PR00081">
    <property type="entry name" value="GDHRDH"/>
</dbReference>
<dbReference type="GO" id="GO:0016491">
    <property type="term" value="F:oxidoreductase activity"/>
    <property type="evidence" value="ECO:0007669"/>
    <property type="project" value="TreeGrafter"/>
</dbReference>